<dbReference type="Proteomes" id="UP000004810">
    <property type="component" value="Unassembled WGS sequence"/>
</dbReference>
<organism evidence="1 2">
    <name type="scientific">Wuchereria bancrofti</name>
    <dbReference type="NCBI Taxonomy" id="6293"/>
    <lineage>
        <taxon>Eukaryota</taxon>
        <taxon>Metazoa</taxon>
        <taxon>Ecdysozoa</taxon>
        <taxon>Nematoda</taxon>
        <taxon>Chromadorea</taxon>
        <taxon>Rhabditida</taxon>
        <taxon>Spirurina</taxon>
        <taxon>Spiruromorpha</taxon>
        <taxon>Filarioidea</taxon>
        <taxon>Onchocercidae</taxon>
        <taxon>Wuchereria</taxon>
    </lineage>
</organism>
<evidence type="ECO:0000313" key="1">
    <source>
        <dbReference type="EMBL" id="EJW83542.1"/>
    </source>
</evidence>
<dbReference type="EMBL" id="ADBV01002135">
    <property type="protein sequence ID" value="EJW83542.1"/>
    <property type="molecule type" value="Genomic_DNA"/>
</dbReference>
<accession>J9F285</accession>
<name>J9F285_WUCBA</name>
<reference evidence="2" key="1">
    <citation type="submission" date="2012-08" db="EMBL/GenBank/DDBJ databases">
        <title>The Genome Sequence of Wuchereria bancrofti.</title>
        <authorList>
            <person name="Nutman T.B."/>
            <person name="Fink D.L."/>
            <person name="Russ C."/>
            <person name="Young S."/>
            <person name="Zeng Q."/>
            <person name="Koehrsen M."/>
            <person name="Alvarado L."/>
            <person name="Berlin A."/>
            <person name="Chapman S.B."/>
            <person name="Chen Z."/>
            <person name="Freedman E."/>
            <person name="Gellesch M."/>
            <person name="Goldberg J."/>
            <person name="Griggs A."/>
            <person name="Gujja S."/>
            <person name="Heilman E.R."/>
            <person name="Heiman D."/>
            <person name="Hepburn T."/>
            <person name="Howarth C."/>
            <person name="Jen D."/>
            <person name="Larson L."/>
            <person name="Lewis B."/>
            <person name="Mehta T."/>
            <person name="Park D."/>
            <person name="Pearson M."/>
            <person name="Roberts A."/>
            <person name="Saif S."/>
            <person name="Shea T."/>
            <person name="Shenoy N."/>
            <person name="Sisk P."/>
            <person name="Stolte C."/>
            <person name="Sykes S."/>
            <person name="Walk T."/>
            <person name="White J."/>
            <person name="Yandava C."/>
            <person name="Haas B."/>
            <person name="Henn M.R."/>
            <person name="Nusbaum C."/>
            <person name="Birren B."/>
        </authorList>
    </citation>
    <scope>NUCLEOTIDE SEQUENCE [LARGE SCALE GENOMIC DNA]</scope>
    <source>
        <strain evidence="2">NA</strain>
    </source>
</reference>
<dbReference type="AlphaFoldDB" id="J9F285"/>
<evidence type="ECO:0000313" key="2">
    <source>
        <dbReference type="Proteomes" id="UP000004810"/>
    </source>
</evidence>
<proteinExistence type="predicted"/>
<gene>
    <name evidence="1" type="ORF">WUBG_05544</name>
</gene>
<feature type="non-terminal residue" evidence="1">
    <location>
        <position position="1"/>
    </location>
</feature>
<sequence length="104" mass="11872">EVRLKTTLSCHNCHDPINEELNLSLTFYLPSILNLKILPLKIIYKSPFYTHSQQCAFRSYVGNSSTNLWSQNGRSLGFPSCHLELSEVSSHFLTLRENNLQGIC</sequence>
<protein>
    <submittedName>
        <fullName evidence="1">Uncharacterized protein</fullName>
    </submittedName>
</protein>
<comment type="caution">
    <text evidence="1">The sequence shown here is derived from an EMBL/GenBank/DDBJ whole genome shotgun (WGS) entry which is preliminary data.</text>
</comment>